<dbReference type="GO" id="GO:0008967">
    <property type="term" value="F:phosphoglycolate phosphatase activity"/>
    <property type="evidence" value="ECO:0007669"/>
    <property type="project" value="TreeGrafter"/>
</dbReference>
<dbReference type="PANTHER" id="PTHR43434:SF24">
    <property type="entry name" value="HYDROLASE-RELATED"/>
    <property type="match status" value="1"/>
</dbReference>
<dbReference type="InterPro" id="IPR023214">
    <property type="entry name" value="HAD_sf"/>
</dbReference>
<dbReference type="Gene3D" id="1.10.150.240">
    <property type="entry name" value="Putative phosphatase, domain 2"/>
    <property type="match status" value="1"/>
</dbReference>
<organism evidence="1">
    <name type="scientific">Polynucleobacter sp. UK-FUSCHL-C3</name>
    <dbReference type="NCBI Taxonomy" id="2955208"/>
    <lineage>
        <taxon>Bacteria</taxon>
        <taxon>Pseudomonadati</taxon>
        <taxon>Pseudomonadota</taxon>
        <taxon>Betaproteobacteria</taxon>
        <taxon>Burkholderiales</taxon>
        <taxon>Burkholderiaceae</taxon>
        <taxon>Polynucleobacter</taxon>
    </lineage>
</organism>
<dbReference type="InterPro" id="IPR036412">
    <property type="entry name" value="HAD-like_sf"/>
</dbReference>
<dbReference type="NCBIfam" id="TIGR01549">
    <property type="entry name" value="HAD-SF-IA-v1"/>
    <property type="match status" value="1"/>
</dbReference>
<dbReference type="SFLD" id="SFLDG01129">
    <property type="entry name" value="C1.5:_HAD__Beta-PGM__Phosphata"/>
    <property type="match status" value="1"/>
</dbReference>
<dbReference type="RefSeq" id="WP_353439330.1">
    <property type="nucleotide sequence ID" value="NZ_CP099959.1"/>
</dbReference>
<dbReference type="SFLD" id="SFLDG01135">
    <property type="entry name" value="C1.5.6:_HAD__Beta-PGM__Phospha"/>
    <property type="match status" value="1"/>
</dbReference>
<evidence type="ECO:0000313" key="1">
    <source>
        <dbReference type="EMBL" id="XCC58161.1"/>
    </source>
</evidence>
<accession>A0AAU8A4N6</accession>
<dbReference type="GO" id="GO:0005829">
    <property type="term" value="C:cytosol"/>
    <property type="evidence" value="ECO:0007669"/>
    <property type="project" value="TreeGrafter"/>
</dbReference>
<keyword evidence="1" id="KW-0378">Hydrolase</keyword>
<gene>
    <name evidence="1" type="ORF">NKE59_02400</name>
</gene>
<dbReference type="InterPro" id="IPR041492">
    <property type="entry name" value="HAD_2"/>
</dbReference>
<dbReference type="EMBL" id="CP099959">
    <property type="protein sequence ID" value="XCC58161.1"/>
    <property type="molecule type" value="Genomic_DNA"/>
</dbReference>
<dbReference type="InterPro" id="IPR006439">
    <property type="entry name" value="HAD-SF_hydro_IA"/>
</dbReference>
<dbReference type="InterPro" id="IPR023198">
    <property type="entry name" value="PGP-like_dom2"/>
</dbReference>
<reference evidence="1" key="1">
    <citation type="submission" date="2022-06" db="EMBL/GenBank/DDBJ databases">
        <title>New Polynucleobacter species.</title>
        <authorList>
            <person name="Hahn M.W."/>
        </authorList>
    </citation>
    <scope>NUCLEOTIDE SEQUENCE</scope>
    <source>
        <strain evidence="1">UK-FUSCHL-C3</strain>
    </source>
</reference>
<protein>
    <submittedName>
        <fullName evidence="1">HAD-IA family hydrolase</fullName>
    </submittedName>
</protein>
<proteinExistence type="predicted"/>
<dbReference type="SFLD" id="SFLDS00003">
    <property type="entry name" value="Haloacid_Dehalogenase"/>
    <property type="match status" value="1"/>
</dbReference>
<dbReference type="SUPFAM" id="SSF56784">
    <property type="entry name" value="HAD-like"/>
    <property type="match status" value="1"/>
</dbReference>
<dbReference type="PANTHER" id="PTHR43434">
    <property type="entry name" value="PHOSPHOGLYCOLATE PHOSPHATASE"/>
    <property type="match status" value="1"/>
</dbReference>
<dbReference type="GO" id="GO:0006281">
    <property type="term" value="P:DNA repair"/>
    <property type="evidence" value="ECO:0007669"/>
    <property type="project" value="TreeGrafter"/>
</dbReference>
<dbReference type="Gene3D" id="3.40.50.1000">
    <property type="entry name" value="HAD superfamily/HAD-like"/>
    <property type="match status" value="1"/>
</dbReference>
<dbReference type="Pfam" id="PF13419">
    <property type="entry name" value="HAD_2"/>
    <property type="match status" value="1"/>
</dbReference>
<dbReference type="AlphaFoldDB" id="A0AAU8A4N6"/>
<dbReference type="InterPro" id="IPR050155">
    <property type="entry name" value="HAD-like_hydrolase_sf"/>
</dbReference>
<sequence>MKYEERRYDLIVWDWDGTIMDSTPTIVHCIQQACRDLDFPVPDDSIASYVIGLGVQDSLRRVAPSVHPARFPELVDRFRYHYLSKDHELHLFVGIRELLEDLKNKGFLLGVATGKPRRGLNRSLDFHELKHIFHDTRTADESFSKPHPGMLLDLSDSLQVPVRKMLMIGDTTHDLEMAESAGVDGIAVSYGAHPADALRSAKSLACLDNVEQLAAWLYSNLDIQHPTPIEISK</sequence>
<name>A0AAU8A4N6_9BURK</name>